<evidence type="ECO:0000313" key="6">
    <source>
        <dbReference type="Proteomes" id="UP000468591"/>
    </source>
</evidence>
<evidence type="ECO:0000313" key="5">
    <source>
        <dbReference type="EMBL" id="NEK23135.1"/>
    </source>
</evidence>
<organism evidence="5 6">
    <name type="scientific">Sulfitobacter sediminilitoris</name>
    <dbReference type="NCBI Taxonomy" id="2698830"/>
    <lineage>
        <taxon>Bacteria</taxon>
        <taxon>Pseudomonadati</taxon>
        <taxon>Pseudomonadota</taxon>
        <taxon>Alphaproteobacteria</taxon>
        <taxon>Rhodobacterales</taxon>
        <taxon>Roseobacteraceae</taxon>
        <taxon>Sulfitobacter</taxon>
    </lineage>
</organism>
<gene>
    <name evidence="5" type="ORF">GV827_12055</name>
</gene>
<evidence type="ECO:0000259" key="4">
    <source>
        <dbReference type="Pfam" id="PF00496"/>
    </source>
</evidence>
<accession>A0A6P0CDF0</accession>
<comment type="subcellular location">
    <subcellularLocation>
        <location evidence="1">Periplasm</location>
    </subcellularLocation>
</comment>
<dbReference type="GO" id="GO:0015833">
    <property type="term" value="P:peptide transport"/>
    <property type="evidence" value="ECO:0007669"/>
    <property type="project" value="TreeGrafter"/>
</dbReference>
<keyword evidence="3" id="KW-0732">Signal</keyword>
<dbReference type="SUPFAM" id="SSF53850">
    <property type="entry name" value="Periplasmic binding protein-like II"/>
    <property type="match status" value="1"/>
</dbReference>
<dbReference type="Pfam" id="PF00496">
    <property type="entry name" value="SBP_bac_5"/>
    <property type="match status" value="1"/>
</dbReference>
<protein>
    <submittedName>
        <fullName evidence="5">ABC transporter substrate-binding protein</fullName>
    </submittedName>
</protein>
<dbReference type="InterPro" id="IPR039424">
    <property type="entry name" value="SBP_5"/>
</dbReference>
<comment type="similarity">
    <text evidence="2">Belongs to the bacterial solute-binding protein 5 family.</text>
</comment>
<comment type="caution">
    <text evidence="5">The sequence shown here is derived from an EMBL/GenBank/DDBJ whole genome shotgun (WGS) entry which is preliminary data.</text>
</comment>
<dbReference type="GO" id="GO:1904680">
    <property type="term" value="F:peptide transmembrane transporter activity"/>
    <property type="evidence" value="ECO:0007669"/>
    <property type="project" value="TreeGrafter"/>
</dbReference>
<evidence type="ECO:0000256" key="2">
    <source>
        <dbReference type="ARBA" id="ARBA00005695"/>
    </source>
</evidence>
<dbReference type="CDD" id="cd08497">
    <property type="entry name" value="MbnE-like"/>
    <property type="match status" value="1"/>
</dbReference>
<dbReference type="Gene3D" id="3.10.105.10">
    <property type="entry name" value="Dipeptide-binding Protein, Domain 3"/>
    <property type="match status" value="1"/>
</dbReference>
<name>A0A6P0CDF0_9RHOB</name>
<dbReference type="InterPro" id="IPR030678">
    <property type="entry name" value="Peptide/Ni-bd"/>
</dbReference>
<evidence type="ECO:0000256" key="3">
    <source>
        <dbReference type="ARBA" id="ARBA00022729"/>
    </source>
</evidence>
<dbReference type="GO" id="GO:0030288">
    <property type="term" value="C:outer membrane-bounded periplasmic space"/>
    <property type="evidence" value="ECO:0007669"/>
    <property type="project" value="TreeGrafter"/>
</dbReference>
<evidence type="ECO:0000256" key="1">
    <source>
        <dbReference type="ARBA" id="ARBA00004418"/>
    </source>
</evidence>
<dbReference type="PANTHER" id="PTHR30290">
    <property type="entry name" value="PERIPLASMIC BINDING COMPONENT OF ABC TRANSPORTER"/>
    <property type="match status" value="1"/>
</dbReference>
<dbReference type="Gene3D" id="3.40.190.10">
    <property type="entry name" value="Periplasmic binding protein-like II"/>
    <property type="match status" value="1"/>
</dbReference>
<dbReference type="PANTHER" id="PTHR30290:SF64">
    <property type="entry name" value="ABC TRANSPORTER PERIPLASMIC BINDING PROTEIN"/>
    <property type="match status" value="1"/>
</dbReference>
<reference evidence="5 6" key="1">
    <citation type="submission" date="2020-01" db="EMBL/GenBank/DDBJ databases">
        <title>Sulfitobacter sediminilitoris sp. nov., isolated from a tidal flat.</title>
        <authorList>
            <person name="Park S."/>
            <person name="Yoon J.-H."/>
        </authorList>
    </citation>
    <scope>NUCLEOTIDE SEQUENCE [LARGE SCALE GENOMIC DNA]</scope>
    <source>
        <strain evidence="5 6">JBTF-M27</strain>
    </source>
</reference>
<dbReference type="GO" id="GO:0042884">
    <property type="term" value="P:microcin transport"/>
    <property type="evidence" value="ECO:0007669"/>
    <property type="project" value="TreeGrafter"/>
</dbReference>
<dbReference type="GO" id="GO:0043190">
    <property type="term" value="C:ATP-binding cassette (ABC) transporter complex"/>
    <property type="evidence" value="ECO:0007669"/>
    <property type="project" value="InterPro"/>
</dbReference>
<dbReference type="PIRSF" id="PIRSF002741">
    <property type="entry name" value="MppA"/>
    <property type="match status" value="1"/>
</dbReference>
<dbReference type="AlphaFoldDB" id="A0A6P0CDF0"/>
<dbReference type="EMBL" id="JAABNT010000006">
    <property type="protein sequence ID" value="NEK23135.1"/>
    <property type="molecule type" value="Genomic_DNA"/>
</dbReference>
<keyword evidence="6" id="KW-1185">Reference proteome</keyword>
<dbReference type="Proteomes" id="UP000468591">
    <property type="component" value="Unassembled WGS sequence"/>
</dbReference>
<feature type="domain" description="Solute-binding protein family 5" evidence="4">
    <location>
        <begin position="133"/>
        <end position="533"/>
    </location>
</feature>
<dbReference type="InterPro" id="IPR000914">
    <property type="entry name" value="SBP_5_dom"/>
</dbReference>
<proteinExistence type="inferred from homology"/>
<sequence>MQRMCQMTKATTRAASDLTHERNWRNWMAFLVFGFALIAASGTRAQEETVKSHGYSFFGDLKYGPDYTHFDYVNPDAPKGGEISIATLGTFDSMNPYSRKGRGGALSTVMYESLLGEGVNVATPADVYAEYYCLLCESLEYDVDKNWVIFYMRPEARFSDGTPVTAHDVAFSQQLILEQGLRSYADAVSKRIQDIEVIDDHTIKYSFTPGISRRSLIEVVGGMSVWSKKWYEETGARLDESRLETSPGSGAYMIEEIDVNRRITYKRNPDYWGADLPFNKGRNNFDRIRIEYFGDENSAFEAFKAGEYTFRNEGNSRQWAKAYDFPKVQNGHIVKKELPDGAPPTPNGIIFNLGREVLKDKRVREAVSLGFNFEWTNESLQYGLFKPRASFNQDTPLMATGTPQGAELAFLQSLGDLVPPDMLTEEARIPHTSSASRLLDRRNLRKAMSLLDEAGWAVGDDGKRRNAAGQPLRLTFLLNSAGSATLSAVIENFMSNLQGMGIEAVLEKVDASQYTARERDRDYDLVFDSYIPFLSTGGGLQQVYGSEASEYSVFNPAGLASPLVDEIIEASQRATTKEDTDVTLIALDRALRHELFMIPVWYNDAHWVAYYDQYEHPDVIPSYGLGYLDFWWYNQDKAQALRAAGALR</sequence>